<evidence type="ECO:0000256" key="2">
    <source>
        <dbReference type="ARBA" id="ARBA00022857"/>
    </source>
</evidence>
<dbReference type="Gene3D" id="2.40.50.140">
    <property type="entry name" value="Nucleic acid-binding proteins"/>
    <property type="match status" value="1"/>
</dbReference>
<dbReference type="FunFam" id="3.40.50.720:FF:000084">
    <property type="entry name" value="Short-chain dehydrogenase reductase"/>
    <property type="match status" value="1"/>
</dbReference>
<dbReference type="EMBL" id="AYKW01000035">
    <property type="protein sequence ID" value="PIL26887.1"/>
    <property type="molecule type" value="Genomic_DNA"/>
</dbReference>
<dbReference type="PRINTS" id="PR00080">
    <property type="entry name" value="SDRFAMILY"/>
</dbReference>
<feature type="compositionally biased region" description="Basic residues" evidence="4">
    <location>
        <begin position="47"/>
        <end position="62"/>
    </location>
</feature>
<dbReference type="STRING" id="1077348.A0A2G8RZG8"/>
<comment type="caution">
    <text evidence="5">The sequence shown here is derived from an EMBL/GenBank/DDBJ whole genome shotgun (WGS) entry which is preliminary data.</text>
</comment>
<dbReference type="GO" id="GO:0050664">
    <property type="term" value="F:oxidoreductase activity, acting on NAD(P)H, oxygen as acceptor"/>
    <property type="evidence" value="ECO:0007669"/>
    <property type="project" value="TreeGrafter"/>
</dbReference>
<dbReference type="InterPro" id="IPR020904">
    <property type="entry name" value="Sc_DH/Rdtase_CS"/>
</dbReference>
<dbReference type="OrthoDB" id="1669814at2759"/>
<dbReference type="Pfam" id="PF13561">
    <property type="entry name" value="adh_short_C2"/>
    <property type="match status" value="1"/>
</dbReference>
<keyword evidence="6" id="KW-1185">Reference proteome</keyword>
<dbReference type="PANTHER" id="PTHR43008:SF4">
    <property type="entry name" value="CHAIN DEHYDROGENASE, PUTATIVE (AFU_ORTHOLOGUE AFUA_4G08710)-RELATED"/>
    <property type="match status" value="1"/>
</dbReference>
<proteinExistence type="inferred from homology"/>
<feature type="region of interest" description="Disordered" evidence="4">
    <location>
        <begin position="17"/>
        <end position="77"/>
    </location>
</feature>
<dbReference type="InterPro" id="IPR036291">
    <property type="entry name" value="NAD(P)-bd_dom_sf"/>
</dbReference>
<reference evidence="5 6" key="1">
    <citation type="journal article" date="2015" name="Sci. Rep.">
        <title>Chromosome-level genome map provides insights into diverse defense mechanisms in the medicinal fungus Ganoderma sinense.</title>
        <authorList>
            <person name="Zhu Y."/>
            <person name="Xu J."/>
            <person name="Sun C."/>
            <person name="Zhou S."/>
            <person name="Xu H."/>
            <person name="Nelson D.R."/>
            <person name="Qian J."/>
            <person name="Song J."/>
            <person name="Luo H."/>
            <person name="Xiang L."/>
            <person name="Li Y."/>
            <person name="Xu Z."/>
            <person name="Ji A."/>
            <person name="Wang L."/>
            <person name="Lu S."/>
            <person name="Hayward A."/>
            <person name="Sun W."/>
            <person name="Li X."/>
            <person name="Schwartz D.C."/>
            <person name="Wang Y."/>
            <person name="Chen S."/>
        </authorList>
    </citation>
    <scope>NUCLEOTIDE SEQUENCE [LARGE SCALE GENOMIC DNA]</scope>
    <source>
        <strain evidence="5 6">ZZ0214-1</strain>
    </source>
</reference>
<dbReference type="SUPFAM" id="SSF51735">
    <property type="entry name" value="NAD(P)-binding Rossmann-fold domains"/>
    <property type="match status" value="1"/>
</dbReference>
<keyword evidence="3" id="KW-0560">Oxidoreductase</keyword>
<name>A0A2G8RZG8_9APHY</name>
<dbReference type="PROSITE" id="PS00061">
    <property type="entry name" value="ADH_SHORT"/>
    <property type="match status" value="1"/>
</dbReference>
<dbReference type="InterPro" id="IPR002347">
    <property type="entry name" value="SDR_fam"/>
</dbReference>
<protein>
    <submittedName>
        <fullName evidence="5">Uncharacterized protein</fullName>
    </submittedName>
</protein>
<dbReference type="PRINTS" id="PR00081">
    <property type="entry name" value="GDHRDH"/>
</dbReference>
<dbReference type="GO" id="GO:0016616">
    <property type="term" value="F:oxidoreductase activity, acting on the CH-OH group of donors, NAD or NADP as acceptor"/>
    <property type="evidence" value="ECO:0007669"/>
    <property type="project" value="UniProtKB-ARBA"/>
</dbReference>
<evidence type="ECO:0000256" key="3">
    <source>
        <dbReference type="ARBA" id="ARBA00023002"/>
    </source>
</evidence>
<organism evidence="5 6">
    <name type="scientific">Ganoderma sinense ZZ0214-1</name>
    <dbReference type="NCBI Taxonomy" id="1077348"/>
    <lineage>
        <taxon>Eukaryota</taxon>
        <taxon>Fungi</taxon>
        <taxon>Dikarya</taxon>
        <taxon>Basidiomycota</taxon>
        <taxon>Agaricomycotina</taxon>
        <taxon>Agaricomycetes</taxon>
        <taxon>Polyporales</taxon>
        <taxon>Polyporaceae</taxon>
        <taxon>Ganoderma</taxon>
    </lineage>
</organism>
<dbReference type="Proteomes" id="UP000230002">
    <property type="component" value="Unassembled WGS sequence"/>
</dbReference>
<comment type="similarity">
    <text evidence="1">Belongs to the short-chain dehydrogenases/reductases (SDR) family.</text>
</comment>
<evidence type="ECO:0000256" key="4">
    <source>
        <dbReference type="SAM" id="MobiDB-lite"/>
    </source>
</evidence>
<sequence>MLSPVSPSTVSLVLLTSSSHSSPSRYAPTRPSALLHVPDLGTARARDPRRRRRPHPPLKCSHHATQSSPSSFLPFHDPAGPDLAHAVDDTLAVIEEDLLFDALPTSTQQLTQPQATQSQGDTDIDEDVDMGDMGTPHTTVTSVLLNLNNRDVCLYEDWTCKPTAPSHDALRPPPLTLHEIIYDPPELDLRTWRALLLPRLAIPLKGKYHFSQTELNDRIQSQVKLGWKIFFVDWDVKQIYGDMCPSIGYPGEALSPLPIAIRSITESSYVGDPASIYETSTAWMLWGIEVKTIMVVGELTGIQMMRTGTLINIQIKDQTGICNVYYLISQAMQKEVHSDKVKQLTIGAYILVVGRLSAASEEQMHATTIITSICPQVVSENIYDLHYQISDHISRAISMYLIGRRVAVINGFYIALFKDLMLTQKEFSKVGDIAFEDPRVLVALPIIKRSMYRIQNQDPIAEVGVACLLKIALPRLARAHALVPEVIAAAVSVAMWAGWLARANLSTSTPRLHTADDRLTSHTRLPPYLPVGVARALQASPTTSPAPTIFTHEFSLTDRVALVSGAHRGIGLEMALAFVEAGARAVYCVDLPKTPDENWVKVREYAKALAGNMGTGEARLEYVSGDVRDQDGMWKIGKMIGDREGRMDACVAAAGILPAGPEPCLTYSAEQFQAVLNVNMHGALFTAQAAGQQMERFGRGGSITLIASIAAHGVYRDIGLLSYSASKSAVLQLARSMACELGTKGIRVNSISPGGIRTSMLENGLLSGAVASEKAIAEAHVLGRIGRPDELRGVAVWLASDASSFCTGSDFFVSGGYRL</sequence>
<accession>A0A2G8RZG8</accession>
<dbReference type="PANTHER" id="PTHR43008">
    <property type="entry name" value="BENZIL REDUCTASE"/>
    <property type="match status" value="1"/>
</dbReference>
<dbReference type="InterPro" id="IPR012340">
    <property type="entry name" value="NA-bd_OB-fold"/>
</dbReference>
<gene>
    <name evidence="5" type="ORF">GSI_11067</name>
</gene>
<evidence type="ECO:0000313" key="5">
    <source>
        <dbReference type="EMBL" id="PIL26887.1"/>
    </source>
</evidence>
<dbReference type="AlphaFoldDB" id="A0A2G8RZG8"/>
<dbReference type="Gene3D" id="3.40.50.720">
    <property type="entry name" value="NAD(P)-binding Rossmann-like Domain"/>
    <property type="match status" value="1"/>
</dbReference>
<evidence type="ECO:0000313" key="6">
    <source>
        <dbReference type="Proteomes" id="UP000230002"/>
    </source>
</evidence>
<evidence type="ECO:0000256" key="1">
    <source>
        <dbReference type="ARBA" id="ARBA00006484"/>
    </source>
</evidence>
<keyword evidence="2" id="KW-0521">NADP</keyword>